<dbReference type="SUPFAM" id="SSF88688">
    <property type="entry name" value="Families 57/38 glycoside transferase middle domain"/>
    <property type="match status" value="1"/>
</dbReference>
<feature type="transmembrane region" description="Helical" evidence="17">
    <location>
        <begin position="94"/>
        <end position="115"/>
    </location>
</feature>
<name>A0AAV5CPU7_ELECO</name>
<dbReference type="SUPFAM" id="SSF88713">
    <property type="entry name" value="Glycoside hydrolase/deacetylase"/>
    <property type="match status" value="1"/>
</dbReference>
<dbReference type="FunFam" id="2.60.40.1180:FF:000019">
    <property type="entry name" value="Alpha-mannosidase 2"/>
    <property type="match status" value="1"/>
</dbReference>
<keyword evidence="8" id="KW-0735">Signal-anchor</keyword>
<keyword evidence="9 17" id="KW-1133">Transmembrane helix</keyword>
<evidence type="ECO:0000259" key="18">
    <source>
        <dbReference type="SMART" id="SM00872"/>
    </source>
</evidence>
<evidence type="ECO:0000256" key="16">
    <source>
        <dbReference type="SAM" id="MobiDB-lite"/>
    </source>
</evidence>
<dbReference type="InterPro" id="IPR027291">
    <property type="entry name" value="Glyco_hydro_38_N_sf"/>
</dbReference>
<dbReference type="PANTHER" id="PTHR11607:SF3">
    <property type="entry name" value="LYSOSOMAL ALPHA-MANNOSIDASE"/>
    <property type="match status" value="1"/>
</dbReference>
<keyword evidence="10" id="KW-0333">Golgi apparatus</keyword>
<keyword evidence="13 15" id="KW-0326">Glycosidase</keyword>
<dbReference type="InterPro" id="IPR013780">
    <property type="entry name" value="Glyco_hydro_b"/>
</dbReference>
<proteinExistence type="inferred from homology"/>
<keyword evidence="21" id="KW-1185">Reference proteome</keyword>
<dbReference type="Proteomes" id="UP001054889">
    <property type="component" value="Unassembled WGS sequence"/>
</dbReference>
<dbReference type="Pfam" id="PF09261">
    <property type="entry name" value="Alpha-mann_mid"/>
    <property type="match status" value="1"/>
</dbReference>
<dbReference type="EMBL" id="BQKI01000008">
    <property type="protein sequence ID" value="GJN00170.1"/>
    <property type="molecule type" value="Genomic_DNA"/>
</dbReference>
<gene>
    <name evidence="19" type="primary">ga17334</name>
    <name evidence="20" type="synonym">ga17581</name>
    <name evidence="19" type="ORF">PR202_ga17334</name>
    <name evidence="20" type="ORF">PR202_ga17581</name>
</gene>
<protein>
    <recommendedName>
        <fullName evidence="15">Alpha-mannosidase</fullName>
        <ecNumber evidence="15">3.2.1.-</ecNumber>
    </recommendedName>
</protein>
<dbReference type="InterPro" id="IPR011013">
    <property type="entry name" value="Gal_mutarotase_sf_dom"/>
</dbReference>
<dbReference type="PANTHER" id="PTHR11607">
    <property type="entry name" value="ALPHA-MANNOSIDASE"/>
    <property type="match status" value="1"/>
</dbReference>
<dbReference type="GO" id="GO:0000139">
    <property type="term" value="C:Golgi membrane"/>
    <property type="evidence" value="ECO:0007669"/>
    <property type="project" value="UniProtKB-SubCell"/>
</dbReference>
<evidence type="ECO:0000256" key="8">
    <source>
        <dbReference type="ARBA" id="ARBA00022968"/>
    </source>
</evidence>
<evidence type="ECO:0000256" key="10">
    <source>
        <dbReference type="ARBA" id="ARBA00023034"/>
    </source>
</evidence>
<dbReference type="Pfam" id="PF01074">
    <property type="entry name" value="Glyco_hydro_38N"/>
    <property type="match status" value="1"/>
</dbReference>
<dbReference type="AlphaFoldDB" id="A0AAV5CPU7"/>
<comment type="caution">
    <text evidence="19">The sequence shown here is derived from an EMBL/GenBank/DDBJ whole genome shotgun (WGS) entry which is preliminary data.</text>
</comment>
<dbReference type="GO" id="GO:0046872">
    <property type="term" value="F:metal ion binding"/>
    <property type="evidence" value="ECO:0007669"/>
    <property type="project" value="UniProtKB-KW"/>
</dbReference>
<dbReference type="EMBL" id="BQKI01000008">
    <property type="protein sequence ID" value="GJN00402.1"/>
    <property type="molecule type" value="Genomic_DNA"/>
</dbReference>
<comment type="catalytic activity">
    <reaction evidence="14">
        <text>N(4)-{beta-D-GlcNAc-(1-&gt;2)-alpha-D-Man-(1-&gt;3)-[alpha-D-Man-(1-&gt;3)-[alpha-D-Man-(1-&gt;6)]-alpha-D-Man-(1-&gt;6)]-beta-D-Man-(1-&gt;4)-beta-D-GlcNAc-(1-&gt;4)-beta-D-GlcNAc}-L-asparaginyl-[protein] + 2 H2O = 2 alpha-D-mannopyranose + an N(4)-{beta-D-GlcNAc-(1-&gt;2)-alpha-D-Man-(1-&gt;3)-[alpha-D-Man-(1-&gt;6)]-beta-D-Man-(1-&gt;4)-beta-D-GlcNAc-(1-&gt;4)-beta-D-GlcNAc}-L-asparaginyl-[protein]</text>
        <dbReference type="Rhea" id="RHEA:56052"/>
        <dbReference type="Rhea" id="RHEA-COMP:14368"/>
        <dbReference type="Rhea" id="RHEA-COMP:14369"/>
        <dbReference type="ChEBI" id="CHEBI:15377"/>
        <dbReference type="ChEBI" id="CHEBI:28729"/>
        <dbReference type="ChEBI" id="CHEBI:60615"/>
        <dbReference type="ChEBI" id="CHEBI:60625"/>
        <dbReference type="EC" id="3.2.1.114"/>
    </reaction>
</comment>
<dbReference type="CDD" id="cd10809">
    <property type="entry name" value="GH38N_AMII_GMII_SfManIII_like"/>
    <property type="match status" value="1"/>
</dbReference>
<accession>A0AAV5CPU7</accession>
<evidence type="ECO:0000256" key="6">
    <source>
        <dbReference type="ARBA" id="ARBA00022801"/>
    </source>
</evidence>
<feature type="compositionally biased region" description="Low complexity" evidence="16">
    <location>
        <begin position="40"/>
        <end position="58"/>
    </location>
</feature>
<dbReference type="GO" id="GO:0004572">
    <property type="term" value="F:mannosyl-oligosaccharide 1,3-1,6-alpha-mannosidase activity"/>
    <property type="evidence" value="ECO:0007669"/>
    <property type="project" value="UniProtKB-EC"/>
</dbReference>
<evidence type="ECO:0000256" key="3">
    <source>
        <dbReference type="ARBA" id="ARBA00009792"/>
    </source>
</evidence>
<reference evidence="19" key="1">
    <citation type="journal article" date="2018" name="DNA Res.">
        <title>Multiple hybrid de novo genome assembly of finger millet, an orphan allotetraploid crop.</title>
        <authorList>
            <person name="Hatakeyama M."/>
            <person name="Aluri S."/>
            <person name="Balachadran M.T."/>
            <person name="Sivarajan S.R."/>
            <person name="Patrignani A."/>
            <person name="Gruter S."/>
            <person name="Poveda L."/>
            <person name="Shimizu-Inatsugi R."/>
            <person name="Baeten J."/>
            <person name="Francoijs K.J."/>
            <person name="Nataraja K.N."/>
            <person name="Reddy Y.A.N."/>
            <person name="Phadnis S."/>
            <person name="Ravikumar R.L."/>
            <person name="Schlapbach R."/>
            <person name="Sreeman S.M."/>
            <person name="Shimizu K.K."/>
        </authorList>
    </citation>
    <scope>NUCLEOTIDE SEQUENCE</scope>
</reference>
<comment type="pathway">
    <text evidence="2">Protein modification; protein glycosylation.</text>
</comment>
<dbReference type="FunFam" id="1.20.1270.50:FF:000001">
    <property type="entry name" value="Alpha-mannosidase"/>
    <property type="match status" value="1"/>
</dbReference>
<dbReference type="FunFam" id="3.20.110.10:FF:000005">
    <property type="entry name" value="Alpha-mannosidase"/>
    <property type="match status" value="1"/>
</dbReference>
<evidence type="ECO:0000256" key="11">
    <source>
        <dbReference type="ARBA" id="ARBA00023136"/>
    </source>
</evidence>
<dbReference type="Gene3D" id="2.70.98.30">
    <property type="entry name" value="Golgi alpha-mannosidase II, domain 4"/>
    <property type="match status" value="1"/>
</dbReference>
<evidence type="ECO:0000313" key="20">
    <source>
        <dbReference type="EMBL" id="GJN00402.1"/>
    </source>
</evidence>
<comment type="similarity">
    <text evidence="3 15">Belongs to the glycosyl hydrolase 38 family.</text>
</comment>
<keyword evidence="11 17" id="KW-0472">Membrane</keyword>
<evidence type="ECO:0000256" key="12">
    <source>
        <dbReference type="ARBA" id="ARBA00023157"/>
    </source>
</evidence>
<dbReference type="SMART" id="SM00872">
    <property type="entry name" value="Alpha-mann_mid"/>
    <property type="match status" value="1"/>
</dbReference>
<keyword evidence="5 15" id="KW-0479">Metal-binding</keyword>
<keyword evidence="6 15" id="KW-0378">Hydrolase</keyword>
<sequence>MLSPQVSEKVYPLRNDPARSVSPLPPHDSDAGPPRRRRCPSSPAAGPAPARSSPTTSKPKGHHHLRTKSSLSSPAASRRRGGHHAASSPYSRRVLALAAAAFVALFLLAFLRLGFPSSRPAARPSPARPRARLTRRPAFRRDSVAAEAAAAAVAARIGREAPVDITTRDLYDRIQFLDVDGGPWKQGWEVSYKGDEWNTEKLKVFVAPHSHNDPGWIRTVEEYYERQSRHILDTIVESLSKDSRRKFIWEEMSYLERWWRDAPRKKQEAFAKLVRDGQLEIVSGGWVMNDEMMEGNMWLNDTIGIVPKNSWSIDPFGYSSTMAYLLRRMGFHNMLIQRTHYELKKELAMKKNLEYLWRQNWDIEETTDIFVHMMPFYSYDIPHTCGPEPAICCQFDFARMRGFSYEACPWRFDPVETAPDNVQERATKLLDQYRKKSTLYRTNTLLIPLGDDFRYVSVEEAEVQFRNYEKLFDYINSNPHLNAEIKFGTLEDYFSTLRDEAEKINYTRPGELGSAELPGFPTLSGDFFTYADRNQDYWSGYYVSRPFFKAVDRVLEQTLRASEILSSFVLGYCQKLQCSKLPISFSHKLTAARRNLALFQHHDGVTGTAKDHVVVDYGTRMHTSLQDLQLFMSRAVEVLLGDVHDRSDPTLLSQFEPVQERSKYDVQPMHKVLDPHEGKAQSVVFFNSLEQTRDEIVMVVVSTPDVSVLNSNGSCLKSQISPEWQFVRGEKISTGRHRLYWRASVPALGLETYYVVTGEDCEKATPAVIKAFTASEQFSCPEPYDCSKLEGKTVEMKNSHYALSFDVSHGLLQTVTRHKDGEQTKIGEEIGMYRSHGSGAYLFKPIGEARSIVEEGGHFIISEGPLVQETHSLPKTEWDKSPISHSTRIYNCGDSVQDMLIEKEYHVELVGHVFNDRELIVRYKTDIDNQRVFYSDLNGFQTSRRQTYDKIPLQGNYYPMPSLAFLQDSPGNRFSVHSKQSLGAASLKNGWLEIMLDRRLVQDDGRGLGQGVLDNRPMNVIFHLLKESNVSALPKTHNLLTLQPSLLSHRVGSNLNYPLHAFMSKKPHEKSFKLPQQSFAPLAASLPCDIHIVNLKVPQPLKFSHAEAVEPRFAILLQRRGWDASYCKRGGLQCTTVGEEPVNLFYMFKDLSAVNVKATSLNLLHDDPEMLGYLEQIGDVTQEGNVLISPMEIQAYKLDLQPPSLQEE</sequence>
<dbReference type="InterPro" id="IPR011330">
    <property type="entry name" value="Glyco_hydro/deAcase_b/a-brl"/>
</dbReference>
<dbReference type="InterPro" id="IPR011682">
    <property type="entry name" value="Glyco_hydro_38_C"/>
</dbReference>
<evidence type="ECO:0000256" key="1">
    <source>
        <dbReference type="ARBA" id="ARBA00004323"/>
    </source>
</evidence>
<dbReference type="Gene3D" id="2.60.40.1180">
    <property type="entry name" value="Golgi alpha-mannosidase II"/>
    <property type="match status" value="1"/>
</dbReference>
<keyword evidence="7 15" id="KW-0862">Zinc</keyword>
<dbReference type="Gene3D" id="3.20.110.10">
    <property type="entry name" value="Glycoside hydrolase 38, N terminal domain"/>
    <property type="match status" value="1"/>
</dbReference>
<dbReference type="Pfam" id="PF07748">
    <property type="entry name" value="Glyco_hydro_38C"/>
    <property type="match status" value="1"/>
</dbReference>
<reference evidence="19" key="2">
    <citation type="submission" date="2021-12" db="EMBL/GenBank/DDBJ databases">
        <title>Resequencing data analysis of finger millet.</title>
        <authorList>
            <person name="Hatakeyama M."/>
            <person name="Aluri S."/>
            <person name="Balachadran M.T."/>
            <person name="Sivarajan S.R."/>
            <person name="Poveda L."/>
            <person name="Shimizu-Inatsugi R."/>
            <person name="Schlapbach R."/>
            <person name="Sreeman S.M."/>
            <person name="Shimizu K.K."/>
        </authorList>
    </citation>
    <scope>NUCLEOTIDE SEQUENCE</scope>
</reference>
<evidence type="ECO:0000256" key="7">
    <source>
        <dbReference type="ARBA" id="ARBA00022833"/>
    </source>
</evidence>
<keyword evidence="4 17" id="KW-0812">Transmembrane</keyword>
<comment type="cofactor">
    <cofactor evidence="15">
        <name>Zn(2+)</name>
        <dbReference type="ChEBI" id="CHEBI:29105"/>
    </cofactor>
    <text evidence="15">Binds 1 zinc ion per subunit.</text>
</comment>
<dbReference type="InterPro" id="IPR000602">
    <property type="entry name" value="Glyco_hydro_38_N"/>
</dbReference>
<evidence type="ECO:0000256" key="5">
    <source>
        <dbReference type="ARBA" id="ARBA00022723"/>
    </source>
</evidence>
<dbReference type="InterPro" id="IPR015341">
    <property type="entry name" value="Glyco_hydro_38_cen"/>
</dbReference>
<evidence type="ECO:0000256" key="17">
    <source>
        <dbReference type="SAM" id="Phobius"/>
    </source>
</evidence>
<dbReference type="InterPro" id="IPR037094">
    <property type="entry name" value="Glyco_hydro_38_cen_sf"/>
</dbReference>
<dbReference type="GO" id="GO:0030246">
    <property type="term" value="F:carbohydrate binding"/>
    <property type="evidence" value="ECO:0007669"/>
    <property type="project" value="InterPro"/>
</dbReference>
<dbReference type="GO" id="GO:0006491">
    <property type="term" value="P:N-glycan processing"/>
    <property type="evidence" value="ECO:0007669"/>
    <property type="project" value="TreeGrafter"/>
</dbReference>
<feature type="domain" description="Glycoside hydrolase family 38 central" evidence="18">
    <location>
        <begin position="536"/>
        <end position="621"/>
    </location>
</feature>
<dbReference type="GO" id="GO:0006013">
    <property type="term" value="P:mannose metabolic process"/>
    <property type="evidence" value="ECO:0007669"/>
    <property type="project" value="InterPro"/>
</dbReference>
<evidence type="ECO:0000313" key="21">
    <source>
        <dbReference type="Proteomes" id="UP001054889"/>
    </source>
</evidence>
<evidence type="ECO:0000256" key="4">
    <source>
        <dbReference type="ARBA" id="ARBA00022692"/>
    </source>
</evidence>
<feature type="region of interest" description="Disordered" evidence="16">
    <location>
        <begin position="1"/>
        <end position="88"/>
    </location>
</feature>
<evidence type="ECO:0000256" key="9">
    <source>
        <dbReference type="ARBA" id="ARBA00022989"/>
    </source>
</evidence>
<keyword evidence="12" id="KW-1015">Disulfide bond</keyword>
<evidence type="ECO:0000256" key="15">
    <source>
        <dbReference type="RuleBase" id="RU361199"/>
    </source>
</evidence>
<evidence type="ECO:0000256" key="2">
    <source>
        <dbReference type="ARBA" id="ARBA00004922"/>
    </source>
</evidence>
<evidence type="ECO:0000256" key="14">
    <source>
        <dbReference type="ARBA" id="ARBA00093232"/>
    </source>
</evidence>
<dbReference type="EC" id="3.2.1.-" evidence="15"/>
<dbReference type="InterPro" id="IPR028995">
    <property type="entry name" value="Glyco_hydro_57/38_cen_sf"/>
</dbReference>
<dbReference type="SUPFAM" id="SSF74650">
    <property type="entry name" value="Galactose mutarotase-like"/>
    <property type="match status" value="1"/>
</dbReference>
<dbReference type="Gene3D" id="1.20.1270.50">
    <property type="entry name" value="Glycoside hydrolase family 38, central domain"/>
    <property type="match status" value="1"/>
</dbReference>
<evidence type="ECO:0000313" key="19">
    <source>
        <dbReference type="EMBL" id="GJN00170.1"/>
    </source>
</evidence>
<organism evidence="19 21">
    <name type="scientific">Eleusine coracana subsp. coracana</name>
    <dbReference type="NCBI Taxonomy" id="191504"/>
    <lineage>
        <taxon>Eukaryota</taxon>
        <taxon>Viridiplantae</taxon>
        <taxon>Streptophyta</taxon>
        <taxon>Embryophyta</taxon>
        <taxon>Tracheophyta</taxon>
        <taxon>Spermatophyta</taxon>
        <taxon>Magnoliopsida</taxon>
        <taxon>Liliopsida</taxon>
        <taxon>Poales</taxon>
        <taxon>Poaceae</taxon>
        <taxon>PACMAD clade</taxon>
        <taxon>Chloridoideae</taxon>
        <taxon>Cynodonteae</taxon>
        <taxon>Eleusininae</taxon>
        <taxon>Eleusine</taxon>
    </lineage>
</organism>
<evidence type="ECO:0000256" key="13">
    <source>
        <dbReference type="ARBA" id="ARBA00023295"/>
    </source>
</evidence>
<dbReference type="FunFam" id="2.70.98.30:FF:000007">
    <property type="entry name" value="Alpha-mannosidase"/>
    <property type="match status" value="1"/>
</dbReference>
<dbReference type="InterPro" id="IPR050843">
    <property type="entry name" value="Glycosyl_Hydrlase_38"/>
</dbReference>
<comment type="subcellular location">
    <subcellularLocation>
        <location evidence="1">Golgi apparatus membrane</location>
        <topology evidence="1">Single-pass type II membrane protein</topology>
    </subcellularLocation>
</comment>